<accession>G0SI30</accession>
<dbReference type="RefSeq" id="XP_006697682.1">
    <property type="nucleotide sequence ID" value="XM_006697619.1"/>
</dbReference>
<dbReference type="OrthoDB" id="3648173at2759"/>
<feature type="transmembrane region" description="Helical" evidence="7">
    <location>
        <begin position="194"/>
        <end position="212"/>
    </location>
</feature>
<keyword evidence="2 7" id="KW-0812">Transmembrane</keyword>
<reference evidence="9 10" key="1">
    <citation type="journal article" date="2011" name="Cell">
        <title>Insight into structure and assembly of the nuclear pore complex by utilizing the genome of a eukaryotic thermophile.</title>
        <authorList>
            <person name="Amlacher S."/>
            <person name="Sarges P."/>
            <person name="Flemming D."/>
            <person name="van Noort V."/>
            <person name="Kunze R."/>
            <person name="Devos D.P."/>
            <person name="Arumugam M."/>
            <person name="Bork P."/>
            <person name="Hurt E."/>
        </authorList>
    </citation>
    <scope>NUCLEOTIDE SEQUENCE [LARGE SCALE GENOMIC DNA]</scope>
    <source>
        <strain evidence="10">DSM 1495 / CBS 144.50 / IMI 039719</strain>
    </source>
</reference>
<feature type="compositionally biased region" description="Low complexity" evidence="6">
    <location>
        <begin position="300"/>
        <end position="318"/>
    </location>
</feature>
<feature type="transmembrane region" description="Helical" evidence="7">
    <location>
        <begin position="30"/>
        <end position="49"/>
    </location>
</feature>
<protein>
    <recommendedName>
        <fullName evidence="8">Rhodopsin domain-containing protein</fullName>
    </recommendedName>
</protein>
<keyword evidence="10" id="KW-1185">Reference proteome</keyword>
<dbReference type="PANTHER" id="PTHR33048">
    <property type="entry name" value="PTH11-LIKE INTEGRAL MEMBRANE PROTEIN (AFU_ORTHOLOGUE AFUA_5G11245)"/>
    <property type="match status" value="1"/>
</dbReference>
<sequence>MSDTETVPENGAPWLSAPEDIPHDTRQVNIIVSASVCWVIAAFFVSLRFYTRGVIIHVLSWSDWCILLALIFAGATCAGLIDQAIHGSGRHVWDLDSTDTDGAIAWSRAAWYSILFYHLTLSFSKLSILLLYIHIFAFKWARKAGIVLLVVVLIVSVYMMLCTFTACIPLHSYWDFRYTGKKYCHPQSIWWSNTGLHMVTDFLIFMLPMPVVWTIKLPRRQKVILSFVFGFGFLVCFISILRLLKLIKMHTRPDPDWTYWAASLSYLTAVEVNSAIICASVMTLKPLLAKFWPRLLSSNPYSDSSSNSGGVRNRYRGSIGPGGPPTIGSKPSKVMRLSPVDEMMVSIERSATGGGKKGRGYVELEDNGSSTWNVDVEQLELTERGRTSGNAERGNSRLSVKRGKVRVDREVKIEVEVVARGAAL</sequence>
<evidence type="ECO:0000313" key="9">
    <source>
        <dbReference type="EMBL" id="EGS17100.1"/>
    </source>
</evidence>
<keyword evidence="4 7" id="KW-0472">Membrane</keyword>
<evidence type="ECO:0000256" key="4">
    <source>
        <dbReference type="ARBA" id="ARBA00023136"/>
    </source>
</evidence>
<dbReference type="EMBL" id="GL988048">
    <property type="protein sequence ID" value="EGS17100.1"/>
    <property type="molecule type" value="Genomic_DNA"/>
</dbReference>
<evidence type="ECO:0000313" key="10">
    <source>
        <dbReference type="Proteomes" id="UP000008066"/>
    </source>
</evidence>
<evidence type="ECO:0000256" key="2">
    <source>
        <dbReference type="ARBA" id="ARBA00022692"/>
    </source>
</evidence>
<dbReference type="Proteomes" id="UP000008066">
    <property type="component" value="Unassembled WGS sequence"/>
</dbReference>
<evidence type="ECO:0000259" key="8">
    <source>
        <dbReference type="Pfam" id="PF20684"/>
    </source>
</evidence>
<dbReference type="InterPro" id="IPR049326">
    <property type="entry name" value="Rhodopsin_dom_fungi"/>
</dbReference>
<dbReference type="eggNOG" id="ENOG502S025">
    <property type="taxonomic scope" value="Eukaryota"/>
</dbReference>
<name>G0SI30_CHATD</name>
<keyword evidence="3 7" id="KW-1133">Transmembrane helix</keyword>
<evidence type="ECO:0000256" key="6">
    <source>
        <dbReference type="SAM" id="MobiDB-lite"/>
    </source>
</evidence>
<dbReference type="PANTHER" id="PTHR33048:SF47">
    <property type="entry name" value="INTEGRAL MEMBRANE PROTEIN-RELATED"/>
    <property type="match status" value="1"/>
</dbReference>
<gene>
    <name evidence="9" type="ORF">CTHT_0074290</name>
</gene>
<dbReference type="GO" id="GO:0016020">
    <property type="term" value="C:membrane"/>
    <property type="evidence" value="ECO:0007669"/>
    <property type="project" value="UniProtKB-SubCell"/>
</dbReference>
<dbReference type="GeneID" id="18261467"/>
<evidence type="ECO:0000256" key="7">
    <source>
        <dbReference type="SAM" id="Phobius"/>
    </source>
</evidence>
<feature type="transmembrane region" description="Helical" evidence="7">
    <location>
        <begin position="109"/>
        <end position="133"/>
    </location>
</feature>
<feature type="domain" description="Rhodopsin" evidence="8">
    <location>
        <begin position="47"/>
        <end position="289"/>
    </location>
</feature>
<comment type="similarity">
    <text evidence="5">Belongs to the SAT4 family.</text>
</comment>
<evidence type="ECO:0000256" key="1">
    <source>
        <dbReference type="ARBA" id="ARBA00004141"/>
    </source>
</evidence>
<dbReference type="OMA" id="LHMATDF"/>
<feature type="region of interest" description="Disordered" evidence="6">
    <location>
        <begin position="300"/>
        <end position="334"/>
    </location>
</feature>
<organism evidence="10">
    <name type="scientific">Chaetomium thermophilum (strain DSM 1495 / CBS 144.50 / IMI 039719)</name>
    <name type="common">Thermochaetoides thermophila</name>
    <dbReference type="NCBI Taxonomy" id="759272"/>
    <lineage>
        <taxon>Eukaryota</taxon>
        <taxon>Fungi</taxon>
        <taxon>Dikarya</taxon>
        <taxon>Ascomycota</taxon>
        <taxon>Pezizomycotina</taxon>
        <taxon>Sordariomycetes</taxon>
        <taxon>Sordariomycetidae</taxon>
        <taxon>Sordariales</taxon>
        <taxon>Chaetomiaceae</taxon>
        <taxon>Thermochaetoides</taxon>
    </lineage>
</organism>
<evidence type="ECO:0000256" key="3">
    <source>
        <dbReference type="ARBA" id="ARBA00022989"/>
    </source>
</evidence>
<dbReference type="Pfam" id="PF20684">
    <property type="entry name" value="Fung_rhodopsin"/>
    <property type="match status" value="1"/>
</dbReference>
<feature type="transmembrane region" description="Helical" evidence="7">
    <location>
        <begin position="224"/>
        <end position="244"/>
    </location>
</feature>
<dbReference type="InterPro" id="IPR052337">
    <property type="entry name" value="SAT4-like"/>
</dbReference>
<dbReference type="HOGENOM" id="CLU_563949_0_0_1"/>
<feature type="transmembrane region" description="Helical" evidence="7">
    <location>
        <begin position="61"/>
        <end position="81"/>
    </location>
</feature>
<dbReference type="AlphaFoldDB" id="G0SI30"/>
<comment type="subcellular location">
    <subcellularLocation>
        <location evidence="1">Membrane</location>
        <topology evidence="1">Multi-pass membrane protein</topology>
    </subcellularLocation>
</comment>
<evidence type="ECO:0000256" key="5">
    <source>
        <dbReference type="ARBA" id="ARBA00038359"/>
    </source>
</evidence>
<dbReference type="KEGG" id="cthr:CTHT_0074290"/>
<feature type="transmembrane region" description="Helical" evidence="7">
    <location>
        <begin position="264"/>
        <end position="284"/>
    </location>
</feature>
<proteinExistence type="inferred from homology"/>
<feature type="transmembrane region" description="Helical" evidence="7">
    <location>
        <begin position="145"/>
        <end position="174"/>
    </location>
</feature>